<evidence type="ECO:0000256" key="1">
    <source>
        <dbReference type="SAM" id="MobiDB-lite"/>
    </source>
</evidence>
<dbReference type="NCBIfam" id="NF040897">
    <property type="entry name" value="SPJ_0845_Nterm"/>
    <property type="match status" value="1"/>
</dbReference>
<evidence type="ECO:0000313" key="3">
    <source>
        <dbReference type="Proteomes" id="UP001565236"/>
    </source>
</evidence>
<sequence>MGLKVNQQNSLEDLFNKFAIEPQKKSKDEEKESRDPKKEDKTKKK</sequence>
<feature type="region of interest" description="Disordered" evidence="1">
    <location>
        <begin position="1"/>
        <end position="45"/>
    </location>
</feature>
<dbReference type="EMBL" id="JBCLUF010000007">
    <property type="protein sequence ID" value="MEY8661838.1"/>
    <property type="molecule type" value="Genomic_DNA"/>
</dbReference>
<feature type="compositionally biased region" description="Polar residues" evidence="1">
    <location>
        <begin position="1"/>
        <end position="11"/>
    </location>
</feature>
<reference evidence="2 3" key="1">
    <citation type="submission" date="2024-03" db="EMBL/GenBank/DDBJ databases">
        <title>Mouse gut bacterial collection (mGBC) of GemPharmatech.</title>
        <authorList>
            <person name="He Y."/>
            <person name="Dong L."/>
            <person name="Wu D."/>
            <person name="Gao X."/>
            <person name="Lin Z."/>
        </authorList>
    </citation>
    <scope>NUCLEOTIDE SEQUENCE [LARGE SCALE GENOMIC DNA]</scope>
    <source>
        <strain evidence="2 3">15-30</strain>
    </source>
</reference>
<proteinExistence type="predicted"/>
<protein>
    <submittedName>
        <fullName evidence="2">SPJ_0845 family protein</fullName>
    </submittedName>
</protein>
<keyword evidence="3" id="KW-1185">Reference proteome</keyword>
<name>A0ABV4DNW3_9LACO</name>
<accession>A0ABV4DNW3</accession>
<evidence type="ECO:0000313" key="2">
    <source>
        <dbReference type="EMBL" id="MEY8661838.1"/>
    </source>
</evidence>
<organism evidence="2 3">
    <name type="scientific">Ligilactobacillus faecis</name>
    <dbReference type="NCBI Taxonomy" id="762833"/>
    <lineage>
        <taxon>Bacteria</taxon>
        <taxon>Bacillati</taxon>
        <taxon>Bacillota</taxon>
        <taxon>Bacilli</taxon>
        <taxon>Lactobacillales</taxon>
        <taxon>Lactobacillaceae</taxon>
        <taxon>Ligilactobacillus</taxon>
    </lineage>
</organism>
<comment type="caution">
    <text evidence="2">The sequence shown here is derived from an EMBL/GenBank/DDBJ whole genome shotgun (WGS) entry which is preliminary data.</text>
</comment>
<gene>
    <name evidence="2" type="ORF">AALT52_02870</name>
</gene>
<dbReference type="Proteomes" id="UP001565236">
    <property type="component" value="Unassembled WGS sequence"/>
</dbReference>
<feature type="compositionally biased region" description="Basic and acidic residues" evidence="1">
    <location>
        <begin position="22"/>
        <end position="45"/>
    </location>
</feature>
<dbReference type="InterPro" id="IPR047909">
    <property type="entry name" value="SPJ_0845-like_N"/>
</dbReference>
<dbReference type="RefSeq" id="WP_280605997.1">
    <property type="nucleotide sequence ID" value="NZ_CP123639.1"/>
</dbReference>